<feature type="transmembrane region" description="Helical" evidence="7">
    <location>
        <begin position="12"/>
        <end position="30"/>
    </location>
</feature>
<keyword evidence="4 7" id="KW-0812">Transmembrane</keyword>
<feature type="transmembrane region" description="Helical" evidence="7">
    <location>
        <begin position="276"/>
        <end position="299"/>
    </location>
</feature>
<dbReference type="EMBL" id="DYTV01000024">
    <property type="protein sequence ID" value="HJH10477.1"/>
    <property type="molecule type" value="Genomic_DNA"/>
</dbReference>
<dbReference type="PROSITE" id="PS50928">
    <property type="entry name" value="ABC_TM1"/>
    <property type="match status" value="1"/>
</dbReference>
<evidence type="ECO:0000313" key="10">
    <source>
        <dbReference type="Proteomes" id="UP000700212"/>
    </source>
</evidence>
<evidence type="ECO:0000256" key="7">
    <source>
        <dbReference type="RuleBase" id="RU363032"/>
    </source>
</evidence>
<dbReference type="Gene3D" id="1.10.3720.10">
    <property type="entry name" value="MetI-like"/>
    <property type="match status" value="1"/>
</dbReference>
<sequence length="314" mass="35781">MIRYLWQRLWQLALLLVGISFITYGLMYISPSDPAEIQLLANDSTPTEEALKALREEMGLDDPFIVQYTRWMKNIAVGDFGYSHHFRQNVVDVLLSRVPLTLYLSIVAFLLFIISSIVLGIFSVIYQNRLADYIIRLFSIMTISIPGFWLGLILLYIFGVKLHLLPITYTNTWHSIILPAVTLSFPLIGKYTRLFRAEIAEQYQQDYVVGAQMTGTSEITIMLRYILPNAIINILPLIGLSIATLLGGTVIVEMIFSWNGLGKMAMDAITYRDYDLLQAYVLGMTTIYVFCNLLVDYAVYLMDPRIARDEALAE</sequence>
<feature type="domain" description="ABC transmembrane type-1" evidence="8">
    <location>
        <begin position="98"/>
        <end position="295"/>
    </location>
</feature>
<dbReference type="GO" id="GO:0055085">
    <property type="term" value="P:transmembrane transport"/>
    <property type="evidence" value="ECO:0007669"/>
    <property type="project" value="InterPro"/>
</dbReference>
<evidence type="ECO:0000256" key="2">
    <source>
        <dbReference type="ARBA" id="ARBA00022448"/>
    </source>
</evidence>
<comment type="subcellular location">
    <subcellularLocation>
        <location evidence="1 7">Cell membrane</location>
        <topology evidence="1 7">Multi-pass membrane protein</topology>
    </subcellularLocation>
</comment>
<keyword evidence="5 7" id="KW-1133">Transmembrane helix</keyword>
<dbReference type="SUPFAM" id="SSF161098">
    <property type="entry name" value="MetI-like"/>
    <property type="match status" value="1"/>
</dbReference>
<dbReference type="InterPro" id="IPR000515">
    <property type="entry name" value="MetI-like"/>
</dbReference>
<evidence type="ECO:0000259" key="8">
    <source>
        <dbReference type="PROSITE" id="PS50928"/>
    </source>
</evidence>
<evidence type="ECO:0000313" key="9">
    <source>
        <dbReference type="EMBL" id="HJH10477.1"/>
    </source>
</evidence>
<dbReference type="Pfam" id="PF00528">
    <property type="entry name" value="BPD_transp_1"/>
    <property type="match status" value="1"/>
</dbReference>
<evidence type="ECO:0000256" key="6">
    <source>
        <dbReference type="ARBA" id="ARBA00023136"/>
    </source>
</evidence>
<dbReference type="CDD" id="cd06261">
    <property type="entry name" value="TM_PBP2"/>
    <property type="match status" value="1"/>
</dbReference>
<keyword evidence="2 7" id="KW-0813">Transport</keyword>
<organism evidence="9 10">
    <name type="scientific">Metalysinibacillus jejuensis</name>
    <dbReference type="NCBI Taxonomy" id="914327"/>
    <lineage>
        <taxon>Bacteria</taxon>
        <taxon>Bacillati</taxon>
        <taxon>Bacillota</taxon>
        <taxon>Bacilli</taxon>
        <taxon>Bacillales</taxon>
        <taxon>Caryophanaceae</taxon>
        <taxon>Metalysinibacillus</taxon>
    </lineage>
</organism>
<dbReference type="InterPro" id="IPR035906">
    <property type="entry name" value="MetI-like_sf"/>
</dbReference>
<dbReference type="Pfam" id="PF19300">
    <property type="entry name" value="BPD_transp_1_N"/>
    <property type="match status" value="1"/>
</dbReference>
<evidence type="ECO:0000256" key="3">
    <source>
        <dbReference type="ARBA" id="ARBA00022475"/>
    </source>
</evidence>
<dbReference type="InterPro" id="IPR045621">
    <property type="entry name" value="BPD_transp_1_N"/>
</dbReference>
<accession>A0A921NAG0</accession>
<proteinExistence type="inferred from homology"/>
<dbReference type="PANTHER" id="PTHR43163:SF6">
    <property type="entry name" value="DIPEPTIDE TRANSPORT SYSTEM PERMEASE PROTEIN DPPB-RELATED"/>
    <property type="match status" value="1"/>
</dbReference>
<feature type="transmembrane region" description="Helical" evidence="7">
    <location>
        <begin position="137"/>
        <end position="159"/>
    </location>
</feature>
<evidence type="ECO:0000256" key="4">
    <source>
        <dbReference type="ARBA" id="ARBA00022692"/>
    </source>
</evidence>
<comment type="similarity">
    <text evidence="7">Belongs to the binding-protein-dependent transport system permease family.</text>
</comment>
<evidence type="ECO:0000256" key="1">
    <source>
        <dbReference type="ARBA" id="ARBA00004651"/>
    </source>
</evidence>
<protein>
    <submittedName>
        <fullName evidence="9">ABC transporter permease</fullName>
    </submittedName>
</protein>
<dbReference type="GO" id="GO:0005886">
    <property type="term" value="C:plasma membrane"/>
    <property type="evidence" value="ECO:0007669"/>
    <property type="project" value="UniProtKB-SubCell"/>
</dbReference>
<keyword evidence="3" id="KW-1003">Cell membrane</keyword>
<dbReference type="PANTHER" id="PTHR43163">
    <property type="entry name" value="DIPEPTIDE TRANSPORT SYSTEM PERMEASE PROTEIN DPPB-RELATED"/>
    <property type="match status" value="1"/>
</dbReference>
<gene>
    <name evidence="9" type="ORF">K8V30_02085</name>
</gene>
<name>A0A921NAG0_9BACL</name>
<dbReference type="Proteomes" id="UP000700212">
    <property type="component" value="Unassembled WGS sequence"/>
</dbReference>
<keyword evidence="6 7" id="KW-0472">Membrane</keyword>
<feature type="transmembrane region" description="Helical" evidence="7">
    <location>
        <begin position="171"/>
        <end position="189"/>
    </location>
</feature>
<feature type="transmembrane region" description="Helical" evidence="7">
    <location>
        <begin position="102"/>
        <end position="125"/>
    </location>
</feature>
<dbReference type="AlphaFoldDB" id="A0A921NAG0"/>
<feature type="transmembrane region" description="Helical" evidence="7">
    <location>
        <begin position="230"/>
        <end position="256"/>
    </location>
</feature>
<reference evidence="9" key="1">
    <citation type="journal article" date="2021" name="PeerJ">
        <title>Extensive microbial diversity within the chicken gut microbiome revealed by metagenomics and culture.</title>
        <authorList>
            <person name="Gilroy R."/>
            <person name="Ravi A."/>
            <person name="Getino M."/>
            <person name="Pursley I."/>
            <person name="Horton D.L."/>
            <person name="Alikhan N.F."/>
            <person name="Baker D."/>
            <person name="Gharbi K."/>
            <person name="Hall N."/>
            <person name="Watson M."/>
            <person name="Adriaenssens E.M."/>
            <person name="Foster-Nyarko E."/>
            <person name="Jarju S."/>
            <person name="Secka A."/>
            <person name="Antonio M."/>
            <person name="Oren A."/>
            <person name="Chaudhuri R.R."/>
            <person name="La Ragione R."/>
            <person name="Hildebrand F."/>
            <person name="Pallen M.J."/>
        </authorList>
    </citation>
    <scope>NUCLEOTIDE SEQUENCE</scope>
    <source>
        <strain evidence="9">CHK160-4876</strain>
    </source>
</reference>
<evidence type="ECO:0000256" key="5">
    <source>
        <dbReference type="ARBA" id="ARBA00022989"/>
    </source>
</evidence>
<comment type="caution">
    <text evidence="9">The sequence shown here is derived from an EMBL/GenBank/DDBJ whole genome shotgun (WGS) entry which is preliminary data.</text>
</comment>
<reference evidence="9" key="2">
    <citation type="submission" date="2021-09" db="EMBL/GenBank/DDBJ databases">
        <authorList>
            <person name="Gilroy R."/>
        </authorList>
    </citation>
    <scope>NUCLEOTIDE SEQUENCE</scope>
    <source>
        <strain evidence="9">CHK160-4876</strain>
    </source>
</reference>